<dbReference type="InterPro" id="IPR044925">
    <property type="entry name" value="His-Me_finger_sf"/>
</dbReference>
<feature type="domain" description="HNH nuclease" evidence="1">
    <location>
        <begin position="113"/>
        <end position="152"/>
    </location>
</feature>
<dbReference type="InterPro" id="IPR003615">
    <property type="entry name" value="HNH_nuc"/>
</dbReference>
<dbReference type="Proteomes" id="UP000032552">
    <property type="component" value="Unassembled WGS sequence"/>
</dbReference>
<dbReference type="RefSeq" id="WP_045624814.1">
    <property type="nucleotide sequence ID" value="NZ_BAYM01000080.1"/>
</dbReference>
<dbReference type="AlphaFoldDB" id="A0A0C9PND4"/>
<evidence type="ECO:0000313" key="3">
    <source>
        <dbReference type="Proteomes" id="UP000032552"/>
    </source>
</evidence>
<organism evidence="2 3">
    <name type="scientific">Lacticaseibacillus paracasei NRIC 0644</name>
    <dbReference type="NCBI Taxonomy" id="1435038"/>
    <lineage>
        <taxon>Bacteria</taxon>
        <taxon>Bacillati</taxon>
        <taxon>Bacillota</taxon>
        <taxon>Bacilli</taxon>
        <taxon>Lactobacillales</taxon>
        <taxon>Lactobacillaceae</taxon>
        <taxon>Lacticaseibacillus</taxon>
    </lineage>
</organism>
<dbReference type="EMBL" id="BAYM01000080">
    <property type="protein sequence ID" value="GAN36461.1"/>
    <property type="molecule type" value="Genomic_DNA"/>
</dbReference>
<evidence type="ECO:0000313" key="2">
    <source>
        <dbReference type="EMBL" id="GAN36461.1"/>
    </source>
</evidence>
<gene>
    <name evidence="2" type="ORF">LC0644_1050</name>
</gene>
<name>A0A0C9PND4_LACPA</name>
<comment type="caution">
    <text evidence="2">The sequence shown here is derived from an EMBL/GenBank/DDBJ whole genome shotgun (WGS) entry which is preliminary data.</text>
</comment>
<dbReference type="Pfam" id="PF13392">
    <property type="entry name" value="HNH_3"/>
    <property type="match status" value="1"/>
</dbReference>
<proteinExistence type="predicted"/>
<sequence length="195" mass="22633">MSRLLDDKQLETYKNFVPGHTAAEIANMVHENWGIQLTVQKVHALNIRNNIKSGLYQKYFGKADPRRSSSHHDLHKRMAIGTVKKNETRSKDRPNRAPIVVVKQSERKWKPNHRRVWEEAYGPIPQGYKTVFLDGNSLNFSITNLALVTDAEFLIMNEKHLISSDKQVTRSGIELARLLSKTHQIKRRKRKNERS</sequence>
<reference evidence="3" key="1">
    <citation type="submission" date="2014-05" db="EMBL/GenBank/DDBJ databases">
        <title>Whole genome sequencing of Lactobacillus casei NRIC0644.</title>
        <authorList>
            <person name="Atarashi H."/>
            <person name="Yoshida Y."/>
            <person name="Fujimura S."/>
            <person name="Tanaka N."/>
            <person name="Shiwa Y."/>
            <person name="Yoshikawa H."/>
            <person name="Okada S."/>
            <person name="Nakagawa J."/>
        </authorList>
    </citation>
    <scope>NUCLEOTIDE SEQUENCE [LARGE SCALE GENOMIC DNA]</scope>
    <source>
        <strain evidence="3">NRIC0644</strain>
    </source>
</reference>
<evidence type="ECO:0000259" key="1">
    <source>
        <dbReference type="Pfam" id="PF13392"/>
    </source>
</evidence>
<accession>A0A0C9PND4</accession>
<dbReference type="Gene3D" id="3.90.75.20">
    <property type="match status" value="1"/>
</dbReference>
<protein>
    <submittedName>
        <fullName evidence="2">Phage protein</fullName>
    </submittedName>
</protein>
<dbReference type="SUPFAM" id="SSF54060">
    <property type="entry name" value="His-Me finger endonucleases"/>
    <property type="match status" value="1"/>
</dbReference>